<protein>
    <recommendedName>
        <fullName evidence="2">tRNA-intron lyase</fullName>
        <ecNumber evidence="2">4.6.1.16</ecNumber>
    </recommendedName>
</protein>
<evidence type="ECO:0000259" key="5">
    <source>
        <dbReference type="Pfam" id="PF02778"/>
    </source>
</evidence>
<dbReference type="InterPro" id="IPR006678">
    <property type="entry name" value="tRNA_intron_Endonuc_N"/>
</dbReference>
<dbReference type="InterPro" id="IPR011856">
    <property type="entry name" value="tRNA_endonuc-like_dom_sf"/>
</dbReference>
<dbReference type="KEGG" id="eus:EUTSA_v10002801mg"/>
<dbReference type="STRING" id="72664.V4L1C1"/>
<dbReference type="GO" id="GO:0003676">
    <property type="term" value="F:nucleic acid binding"/>
    <property type="evidence" value="ECO:0007669"/>
    <property type="project" value="InterPro"/>
</dbReference>
<comment type="similarity">
    <text evidence="1">Belongs to the tRNA-intron endonuclease family.</text>
</comment>
<feature type="domain" description="tRNA intron endonuclease catalytic" evidence="4">
    <location>
        <begin position="119"/>
        <end position="190"/>
    </location>
</feature>
<dbReference type="AlphaFoldDB" id="V4L1C1"/>
<organism evidence="6 7">
    <name type="scientific">Eutrema salsugineum</name>
    <name type="common">Saltwater cress</name>
    <name type="synonym">Sisymbrium salsugineum</name>
    <dbReference type="NCBI Taxonomy" id="72664"/>
    <lineage>
        <taxon>Eukaryota</taxon>
        <taxon>Viridiplantae</taxon>
        <taxon>Streptophyta</taxon>
        <taxon>Embryophyta</taxon>
        <taxon>Tracheophyta</taxon>
        <taxon>Spermatophyta</taxon>
        <taxon>Magnoliopsida</taxon>
        <taxon>eudicotyledons</taxon>
        <taxon>Gunneridae</taxon>
        <taxon>Pentapetalae</taxon>
        <taxon>rosids</taxon>
        <taxon>malvids</taxon>
        <taxon>Brassicales</taxon>
        <taxon>Brassicaceae</taxon>
        <taxon>Eutremeae</taxon>
        <taxon>Eutrema</taxon>
    </lineage>
</organism>
<evidence type="ECO:0000256" key="3">
    <source>
        <dbReference type="ARBA" id="ARBA00034031"/>
    </source>
</evidence>
<dbReference type="GO" id="GO:0000379">
    <property type="term" value="P:tRNA-type intron splice site recognition and cleavage"/>
    <property type="evidence" value="ECO:0007669"/>
    <property type="project" value="TreeGrafter"/>
</dbReference>
<dbReference type="GO" id="GO:0005737">
    <property type="term" value="C:cytoplasm"/>
    <property type="evidence" value="ECO:0007669"/>
    <property type="project" value="TreeGrafter"/>
</dbReference>
<dbReference type="eggNOG" id="KOG4685">
    <property type="taxonomic scope" value="Eukaryota"/>
</dbReference>
<dbReference type="GO" id="GO:0000213">
    <property type="term" value="F:tRNA-intron lyase activity"/>
    <property type="evidence" value="ECO:0007669"/>
    <property type="project" value="UniProtKB-EC"/>
</dbReference>
<evidence type="ECO:0000256" key="1">
    <source>
        <dbReference type="ARBA" id="ARBA00008078"/>
    </source>
</evidence>
<dbReference type="EMBL" id="KI517609">
    <property type="protein sequence ID" value="ESQ37459.1"/>
    <property type="molecule type" value="Genomic_DNA"/>
</dbReference>
<reference evidence="6 7" key="1">
    <citation type="journal article" date="2013" name="Front. Plant Sci.">
        <title>The Reference Genome of the Halophytic Plant Eutrema salsugineum.</title>
        <authorList>
            <person name="Yang R."/>
            <person name="Jarvis D.E."/>
            <person name="Chen H."/>
            <person name="Beilstein M.A."/>
            <person name="Grimwood J."/>
            <person name="Jenkins J."/>
            <person name="Shu S."/>
            <person name="Prochnik S."/>
            <person name="Xin M."/>
            <person name="Ma C."/>
            <person name="Schmutz J."/>
            <person name="Wing R.A."/>
            <person name="Mitchell-Olds T."/>
            <person name="Schumaker K.S."/>
            <person name="Wang X."/>
        </authorList>
    </citation>
    <scope>NUCLEOTIDE SEQUENCE [LARGE SCALE GENOMIC DNA]</scope>
</reference>
<dbReference type="Pfam" id="PF02778">
    <property type="entry name" value="tRNA_int_endo_N"/>
    <property type="match status" value="1"/>
</dbReference>
<dbReference type="OMA" id="VVCAEND"/>
<dbReference type="InterPro" id="IPR006676">
    <property type="entry name" value="tRNA_splic"/>
</dbReference>
<dbReference type="InterPro" id="IPR036167">
    <property type="entry name" value="tRNA_intron_Endo_cat-like_sf"/>
</dbReference>
<evidence type="ECO:0000256" key="2">
    <source>
        <dbReference type="ARBA" id="ARBA00012573"/>
    </source>
</evidence>
<dbReference type="CDD" id="cd22363">
    <property type="entry name" value="tRNA-intron_lyase_C"/>
    <property type="match status" value="1"/>
</dbReference>
<name>V4L1C1_EUTSA</name>
<accession>V4L1C1</accession>
<gene>
    <name evidence="6" type="ORF">EUTSA_v10002801mg</name>
</gene>
<evidence type="ECO:0000313" key="6">
    <source>
        <dbReference type="EMBL" id="ESQ37459.1"/>
    </source>
</evidence>
<dbReference type="GO" id="GO:0000214">
    <property type="term" value="C:tRNA-intron endonuclease complex"/>
    <property type="evidence" value="ECO:0007669"/>
    <property type="project" value="TreeGrafter"/>
</dbReference>
<dbReference type="Proteomes" id="UP000030689">
    <property type="component" value="Unassembled WGS sequence"/>
</dbReference>
<evidence type="ECO:0000259" key="4">
    <source>
        <dbReference type="Pfam" id="PF01974"/>
    </source>
</evidence>
<dbReference type="InterPro" id="IPR006677">
    <property type="entry name" value="tRNA_intron_Endonuc_cat-like"/>
</dbReference>
<feature type="non-terminal residue" evidence="6">
    <location>
        <position position="1"/>
    </location>
</feature>
<dbReference type="PANTHER" id="PTHR21227:SF0">
    <property type="entry name" value="TRNA-SPLICING ENDONUCLEASE SUBUNIT SEN2"/>
    <property type="match status" value="1"/>
</dbReference>
<dbReference type="EC" id="4.6.1.16" evidence="2"/>
<dbReference type="SUPFAM" id="SSF53032">
    <property type="entry name" value="tRNA-intron endonuclease catalytic domain-like"/>
    <property type="match status" value="1"/>
</dbReference>
<feature type="domain" description="tRNA intron endonuclease N-terminal" evidence="5">
    <location>
        <begin position="37"/>
        <end position="109"/>
    </location>
</feature>
<dbReference type="Gene3D" id="3.40.1350.10">
    <property type="match status" value="1"/>
</dbReference>
<dbReference type="Pfam" id="PF01974">
    <property type="entry name" value="tRNA_int_endo"/>
    <property type="match status" value="1"/>
</dbReference>
<proteinExistence type="inferred from homology"/>
<comment type="catalytic activity">
    <reaction evidence="3">
        <text>pretRNA = a 3'-half-tRNA molecule with a 5'-OH end + a 5'-half-tRNA molecule with a 2',3'-cyclic phosphate end + an intron with a 2',3'-cyclic phosphate and a 5'-hydroxyl terminus.</text>
        <dbReference type="EC" id="4.6.1.16"/>
    </reaction>
</comment>
<keyword evidence="7" id="KW-1185">Reference proteome</keyword>
<dbReference type="PANTHER" id="PTHR21227">
    <property type="entry name" value="TRNA-SPLICING ENDONUCLEASE SUBUNIT SEN2"/>
    <property type="match status" value="1"/>
</dbReference>
<dbReference type="Gramene" id="ESQ37459">
    <property type="protein sequence ID" value="ESQ37459"/>
    <property type="gene ID" value="EUTSA_v10002801mg"/>
</dbReference>
<evidence type="ECO:0000313" key="7">
    <source>
        <dbReference type="Proteomes" id="UP000030689"/>
    </source>
</evidence>
<sequence>SADPSSWRQGGNGKALLEPISKTVSELQSSLTRAKASGVLTSCNVLLTVEAEQAKLLDRGCFGRPVVCAENDKRWIQLTFEEAFFLFYNLKCIKISFQGCCLENKVELWRFIRLFKPNFATSYKAYSHLRSKNWIVRSGLQYEVDFVVYRHHPSLVHSEYAVVVRSIEVNDRLRVWSDIHCCVRLTGSVNGEVNREDMNLPVCLEDYTVEEHTVRRWSPELSREDENRT</sequence>